<dbReference type="AlphaFoldDB" id="A0A0R1N2T1"/>
<keyword evidence="8" id="KW-0418">Kinase</keyword>
<proteinExistence type="predicted"/>
<dbReference type="CDD" id="cd00212">
    <property type="entry name" value="PTS_IIB_glc"/>
    <property type="match status" value="1"/>
</dbReference>
<reference evidence="21 22" key="1">
    <citation type="journal article" date="2015" name="Genome Announc.">
        <title>Expanding the biotechnology potential of lactobacilli through comparative genomics of 213 strains and associated genera.</title>
        <authorList>
            <person name="Sun Z."/>
            <person name="Harris H.M."/>
            <person name="McCann A."/>
            <person name="Guo C."/>
            <person name="Argimon S."/>
            <person name="Zhang W."/>
            <person name="Yang X."/>
            <person name="Jeffery I.B."/>
            <person name="Cooney J.C."/>
            <person name="Kagawa T.F."/>
            <person name="Liu W."/>
            <person name="Song Y."/>
            <person name="Salvetti E."/>
            <person name="Wrobel A."/>
            <person name="Rasinkangas P."/>
            <person name="Parkhill J."/>
            <person name="Rea M.C."/>
            <person name="O'Sullivan O."/>
            <person name="Ritari J."/>
            <person name="Douillard F.P."/>
            <person name="Paul Ross R."/>
            <person name="Yang R."/>
            <person name="Briner A.E."/>
            <person name="Felis G.E."/>
            <person name="de Vos W.M."/>
            <person name="Barrangou R."/>
            <person name="Klaenhammer T.R."/>
            <person name="Caufield P.W."/>
            <person name="Cui Y."/>
            <person name="Zhang H."/>
            <person name="O'Toole P.W."/>
        </authorList>
    </citation>
    <scope>NUCLEOTIDE SEQUENCE [LARGE SCALE GENOMIC DNA]</scope>
    <source>
        <strain evidence="21 22">DSM 12744</strain>
    </source>
</reference>
<dbReference type="EC" id="2.7.1.211" evidence="11"/>
<comment type="catalytic activity">
    <reaction evidence="13">
        <text>N(pros)-phospho-L-histidyl-[protein](out) + sucrose = sucrose 6(G)-phosphate(in) + L-histidyl-[protein]</text>
        <dbReference type="Rhea" id="RHEA:49236"/>
        <dbReference type="Rhea" id="RHEA-COMP:9745"/>
        <dbReference type="Rhea" id="RHEA-COMP:9746"/>
        <dbReference type="ChEBI" id="CHEBI:17992"/>
        <dbReference type="ChEBI" id="CHEBI:29979"/>
        <dbReference type="ChEBI" id="CHEBI:64837"/>
        <dbReference type="ChEBI" id="CHEBI:91002"/>
        <dbReference type="EC" id="2.7.1.211"/>
    </reaction>
</comment>
<feature type="transmembrane region" description="Helical" evidence="17">
    <location>
        <begin position="211"/>
        <end position="236"/>
    </location>
</feature>
<evidence type="ECO:0000259" key="18">
    <source>
        <dbReference type="PROSITE" id="PS51093"/>
    </source>
</evidence>
<gene>
    <name evidence="21" type="ORF">FD09_GL000160</name>
</gene>
<dbReference type="EMBL" id="AZEC01000001">
    <property type="protein sequence ID" value="KRL14512.1"/>
    <property type="molecule type" value="Genomic_DNA"/>
</dbReference>
<keyword evidence="3" id="KW-1003">Cell membrane</keyword>
<dbReference type="PROSITE" id="PS00371">
    <property type="entry name" value="PTS_EIIA_TYPE_1_HIS"/>
    <property type="match status" value="1"/>
</dbReference>
<dbReference type="PROSITE" id="PS51093">
    <property type="entry name" value="PTS_EIIA_TYPE_1"/>
    <property type="match status" value="1"/>
</dbReference>
<dbReference type="InterPro" id="IPR003352">
    <property type="entry name" value="PTS_EIIC"/>
</dbReference>
<feature type="active site" description="Phosphocysteine intermediate; for EIIB activity" evidence="16">
    <location>
        <position position="28"/>
    </location>
</feature>
<evidence type="ECO:0000256" key="17">
    <source>
        <dbReference type="SAM" id="Phobius"/>
    </source>
</evidence>
<dbReference type="Pfam" id="PF00367">
    <property type="entry name" value="PTS_EIIB"/>
    <property type="match status" value="1"/>
</dbReference>
<dbReference type="OrthoDB" id="9769191at2"/>
<keyword evidence="22" id="KW-1185">Reference proteome</keyword>
<comment type="caution">
    <text evidence="21">The sequence shown here is derived from an EMBL/GenBank/DDBJ whole genome shotgun (WGS) entry which is preliminary data.</text>
</comment>
<evidence type="ECO:0000259" key="19">
    <source>
        <dbReference type="PROSITE" id="PS51098"/>
    </source>
</evidence>
<feature type="transmembrane region" description="Helical" evidence="17">
    <location>
        <begin position="275"/>
        <end position="299"/>
    </location>
</feature>
<evidence type="ECO:0000313" key="21">
    <source>
        <dbReference type="EMBL" id="KRL14512.1"/>
    </source>
</evidence>
<dbReference type="Gene3D" id="3.30.1360.60">
    <property type="entry name" value="Glucose permease domain IIB"/>
    <property type="match status" value="1"/>
</dbReference>
<dbReference type="PROSITE" id="PS01035">
    <property type="entry name" value="PTS_EIIB_TYPE_1_CYS"/>
    <property type="match status" value="1"/>
</dbReference>
<evidence type="ECO:0000256" key="12">
    <source>
        <dbReference type="ARBA" id="ARBA00045139"/>
    </source>
</evidence>
<feature type="transmembrane region" description="Helical" evidence="17">
    <location>
        <begin position="113"/>
        <end position="139"/>
    </location>
</feature>
<dbReference type="Proteomes" id="UP000051330">
    <property type="component" value="Unassembled WGS sequence"/>
</dbReference>
<dbReference type="Pfam" id="PF02378">
    <property type="entry name" value="PTS_EIIC"/>
    <property type="match status" value="1"/>
</dbReference>
<dbReference type="GO" id="GO:0005886">
    <property type="term" value="C:plasma membrane"/>
    <property type="evidence" value="ECO:0007669"/>
    <property type="project" value="UniProtKB-SubCell"/>
</dbReference>
<dbReference type="Pfam" id="PF00358">
    <property type="entry name" value="PTS_EIIA_1"/>
    <property type="match status" value="1"/>
</dbReference>
<feature type="transmembrane region" description="Helical" evidence="17">
    <location>
        <begin position="331"/>
        <end position="349"/>
    </location>
</feature>
<dbReference type="PANTHER" id="PTHR30175">
    <property type="entry name" value="PHOSPHOTRANSFERASE SYSTEM TRANSPORT PROTEIN"/>
    <property type="match status" value="1"/>
</dbReference>
<keyword evidence="7 17" id="KW-0812">Transmembrane</keyword>
<dbReference type="NCBIfam" id="TIGR00830">
    <property type="entry name" value="PTBA"/>
    <property type="match status" value="1"/>
</dbReference>
<keyword evidence="6" id="KW-0598">Phosphotransferase system</keyword>
<evidence type="ECO:0000256" key="15">
    <source>
        <dbReference type="ARBA" id="ARBA00081008"/>
    </source>
</evidence>
<feature type="transmembrane region" description="Helical" evidence="17">
    <location>
        <begin position="145"/>
        <end position="166"/>
    </location>
</feature>
<evidence type="ECO:0000256" key="6">
    <source>
        <dbReference type="ARBA" id="ARBA00022683"/>
    </source>
</evidence>
<dbReference type="GO" id="GO:0016301">
    <property type="term" value="F:kinase activity"/>
    <property type="evidence" value="ECO:0007669"/>
    <property type="project" value="UniProtKB-KW"/>
</dbReference>
<feature type="domain" description="PTS EIIB type-1" evidence="19">
    <location>
        <begin position="6"/>
        <end position="89"/>
    </location>
</feature>
<keyword evidence="9 17" id="KW-1133">Transmembrane helix</keyword>
<dbReference type="InterPro" id="IPR001996">
    <property type="entry name" value="PTS_IIB_1"/>
</dbReference>
<feature type="domain" description="PTS EIIA type-1" evidence="18">
    <location>
        <begin position="507"/>
        <end position="611"/>
    </location>
</feature>
<feature type="transmembrane region" description="Helical" evidence="17">
    <location>
        <begin position="389"/>
        <end position="422"/>
    </location>
</feature>
<dbReference type="PANTHER" id="PTHR30175:SF7">
    <property type="entry name" value="NEGATIVE REGULATOR OF SACY ACTIVITY"/>
    <property type="match status" value="1"/>
</dbReference>
<evidence type="ECO:0000256" key="13">
    <source>
        <dbReference type="ARBA" id="ARBA00048931"/>
    </source>
</evidence>
<dbReference type="SUPFAM" id="SSF55604">
    <property type="entry name" value="Glucose permease domain IIB"/>
    <property type="match status" value="1"/>
</dbReference>
<evidence type="ECO:0000256" key="14">
    <source>
        <dbReference type="ARBA" id="ARBA00074554"/>
    </source>
</evidence>
<dbReference type="GO" id="GO:0009401">
    <property type="term" value="P:phosphoenolpyruvate-dependent sugar phosphotransferase system"/>
    <property type="evidence" value="ECO:0007669"/>
    <property type="project" value="UniProtKB-KW"/>
</dbReference>
<evidence type="ECO:0000256" key="16">
    <source>
        <dbReference type="PROSITE-ProRule" id="PRU00421"/>
    </source>
</evidence>
<dbReference type="InterPro" id="IPR036878">
    <property type="entry name" value="Glu_permease_IIB"/>
</dbReference>
<evidence type="ECO:0000256" key="2">
    <source>
        <dbReference type="ARBA" id="ARBA00022448"/>
    </source>
</evidence>
<dbReference type="FunFam" id="2.70.70.10:FF:000001">
    <property type="entry name" value="PTS system glucose-specific IIA component"/>
    <property type="match status" value="1"/>
</dbReference>
<feature type="transmembrane region" description="Helical" evidence="17">
    <location>
        <begin position="248"/>
        <end position="269"/>
    </location>
</feature>
<dbReference type="SUPFAM" id="SSF51261">
    <property type="entry name" value="Duplicated hybrid motif"/>
    <property type="match status" value="1"/>
</dbReference>
<organism evidence="21 22">
    <name type="scientific">Schleiferilactobacillus perolens DSM 12744</name>
    <dbReference type="NCBI Taxonomy" id="1423792"/>
    <lineage>
        <taxon>Bacteria</taxon>
        <taxon>Bacillati</taxon>
        <taxon>Bacillota</taxon>
        <taxon>Bacilli</taxon>
        <taxon>Lactobacillales</taxon>
        <taxon>Lactobacillaceae</taxon>
        <taxon>Schleiferilactobacillus</taxon>
    </lineage>
</organism>
<dbReference type="GO" id="GO:0008982">
    <property type="term" value="F:protein-N(PI)-phosphohistidine-sugar phosphotransferase activity"/>
    <property type="evidence" value="ECO:0007669"/>
    <property type="project" value="InterPro"/>
</dbReference>
<feature type="domain" description="PTS EIIC type-1" evidence="20">
    <location>
        <begin position="108"/>
        <end position="467"/>
    </location>
</feature>
<evidence type="ECO:0000256" key="9">
    <source>
        <dbReference type="ARBA" id="ARBA00022989"/>
    </source>
</evidence>
<name>A0A0R1N2T1_9LACO</name>
<dbReference type="FunFam" id="3.30.1360.60:FF:000001">
    <property type="entry name" value="PTS system glucose-specific IIBC component PtsG"/>
    <property type="match status" value="1"/>
</dbReference>
<evidence type="ECO:0000256" key="7">
    <source>
        <dbReference type="ARBA" id="ARBA00022692"/>
    </source>
</evidence>
<evidence type="ECO:0000256" key="3">
    <source>
        <dbReference type="ARBA" id="ARBA00022475"/>
    </source>
</evidence>
<evidence type="ECO:0000313" key="22">
    <source>
        <dbReference type="Proteomes" id="UP000051330"/>
    </source>
</evidence>
<evidence type="ECO:0000259" key="20">
    <source>
        <dbReference type="PROSITE" id="PS51103"/>
    </source>
</evidence>
<dbReference type="InterPro" id="IPR018113">
    <property type="entry name" value="PTrfase_EIIB_Cys"/>
</dbReference>
<feature type="transmembrane region" description="Helical" evidence="17">
    <location>
        <begin position="434"/>
        <end position="453"/>
    </location>
</feature>
<evidence type="ECO:0000256" key="8">
    <source>
        <dbReference type="ARBA" id="ARBA00022777"/>
    </source>
</evidence>
<comment type="subcellular location">
    <subcellularLocation>
        <location evidence="1">Cell membrane</location>
        <topology evidence="1">Multi-pass membrane protein</topology>
    </subcellularLocation>
</comment>
<dbReference type="Gene3D" id="2.70.70.10">
    <property type="entry name" value="Glucose Permease (Domain IIA)"/>
    <property type="match status" value="1"/>
</dbReference>
<sequence>MNKDDSRIANSILNDIGGKENIRALGHCSTRLRVTLHDKNKINTQAIENIDGVKGQFFSGEQYQIILGVGLVDRIYDLVLQASGGSSVDTDIKGDIYAGMSLPRKFSRILGDIFIPVIPALVATGLFGGFINCINAFGIKMDPTAMTIATILMKTAFVFLPVLIAWSGMKQFGGTPVLGIILGLMLVNPALPNPDNVAKGLEKAIHFNVLGLQLNITSFAGSVLPALIVVIIGANVEKWLKRKVPDALQLIVTPFLTILVAGLLGLLFVGPICKIIEQAILTAAKFVITLPFGLGGLIIGGTQQAIVVTGMHHIFLALESSLLATTGFNPFNAMITGGIIAQATAALVTGLKMKDRKKRGFYTSASLSAFLGITEPAIFGVNLRFGKPFIFALCGGAVSGWIAGILHAASTGMGVAAIPGLVTYLYSGTAIMNYLIIHLSAMLVSGGLVYFFFDPNKEEAKIEAQENQAASVNAINTVARPTSPAGATVAIASPVEGTLVSTDQIPDPTFAKQILGKTIAIEPTVNEVKAPVSGEVVMLADTKHAIGIKADCGVEILIHLGIDTVALKGKYFTAKVKPGDRINVHDTLIEMDIDQIRKAGYDPMVVMIITDNQTDQAINVTKSPSGAMVNNSTLVLQS</sequence>
<dbReference type="PROSITE" id="PS51103">
    <property type="entry name" value="PTS_EIIC_TYPE_1"/>
    <property type="match status" value="1"/>
</dbReference>
<comment type="function">
    <text evidence="12">The phosphoenolpyruvate-dependent sugar phosphotransferase system (sugar PTS), a major carbohydrate active transport system, catalyzes the phosphorylation of incoming sugar substrates concomitantly with their translocation across the cell membrane. This system is involved in sucrose transport.</text>
</comment>
<evidence type="ECO:0000256" key="10">
    <source>
        <dbReference type="ARBA" id="ARBA00023136"/>
    </source>
</evidence>
<dbReference type="InterPro" id="IPR013013">
    <property type="entry name" value="PTS_EIIC_1"/>
</dbReference>
<protein>
    <recommendedName>
        <fullName evidence="14">PTS system sucrose-specific EIIBCA component</fullName>
        <ecNumber evidence="11">2.7.1.211</ecNumber>
    </recommendedName>
    <alternativeName>
        <fullName evidence="15">EIIBCA-Scr</fullName>
    </alternativeName>
</protein>
<dbReference type="InterPro" id="IPR050558">
    <property type="entry name" value="PTS_Sugar-Specific_Components"/>
</dbReference>
<evidence type="ECO:0000256" key="11">
    <source>
        <dbReference type="ARBA" id="ARBA00044053"/>
    </source>
</evidence>
<dbReference type="GO" id="GO:0015771">
    <property type="term" value="P:trehalose transport"/>
    <property type="evidence" value="ECO:0007669"/>
    <property type="project" value="TreeGrafter"/>
</dbReference>
<evidence type="ECO:0000256" key="5">
    <source>
        <dbReference type="ARBA" id="ARBA00022679"/>
    </source>
</evidence>
<dbReference type="PATRIC" id="fig|1423792.3.peg.163"/>
<keyword evidence="2" id="KW-0813">Transport</keyword>
<evidence type="ECO:0000256" key="4">
    <source>
        <dbReference type="ARBA" id="ARBA00022597"/>
    </source>
</evidence>
<dbReference type="InterPro" id="IPR001127">
    <property type="entry name" value="PTS_EIIA_1_perm"/>
</dbReference>
<dbReference type="STRING" id="1423792.FD09_GL000160"/>
<keyword evidence="5" id="KW-0808">Transferase</keyword>
<dbReference type="GO" id="GO:0090589">
    <property type="term" value="F:protein-phosphocysteine-trehalose phosphotransferase system transporter activity"/>
    <property type="evidence" value="ECO:0007669"/>
    <property type="project" value="TreeGrafter"/>
</dbReference>
<dbReference type="InterPro" id="IPR011055">
    <property type="entry name" value="Dup_hybrid_motif"/>
</dbReference>
<feature type="transmembrane region" description="Helical" evidence="17">
    <location>
        <begin position="173"/>
        <end position="191"/>
    </location>
</feature>
<evidence type="ECO:0000256" key="1">
    <source>
        <dbReference type="ARBA" id="ARBA00004651"/>
    </source>
</evidence>
<dbReference type="RefSeq" id="WP_057817283.1">
    <property type="nucleotide sequence ID" value="NZ_AZEC01000001.1"/>
</dbReference>
<keyword evidence="10 17" id="KW-0472">Membrane</keyword>
<keyword evidence="4" id="KW-0762">Sugar transport</keyword>
<accession>A0A0R1N2T1</accession>
<dbReference type="PROSITE" id="PS51098">
    <property type="entry name" value="PTS_EIIB_TYPE_1"/>
    <property type="match status" value="1"/>
</dbReference>